<sequence length="81" mass="9439">MSDRSRFADRCAGESFPGIPEASRKIVNERRGYFSPSPQRRRTLKLRTDVLNVARRSEDILSSKKRRRWALCPAHRHRASS</sequence>
<organism evidence="1 2">
    <name type="scientific">Methylocaldum szegediense</name>
    <dbReference type="NCBI Taxonomy" id="73780"/>
    <lineage>
        <taxon>Bacteria</taxon>
        <taxon>Pseudomonadati</taxon>
        <taxon>Pseudomonadota</taxon>
        <taxon>Gammaproteobacteria</taxon>
        <taxon>Methylococcales</taxon>
        <taxon>Methylococcaceae</taxon>
        <taxon>Methylocaldum</taxon>
    </lineage>
</organism>
<name>A0ABN8XAA3_9GAMM</name>
<accession>A0ABN8XAA3</accession>
<dbReference type="Proteomes" id="UP001162030">
    <property type="component" value="Chromosome"/>
</dbReference>
<reference evidence="1 2" key="1">
    <citation type="submission" date="2023-03" db="EMBL/GenBank/DDBJ databases">
        <authorList>
            <person name="Pearce D."/>
        </authorList>
    </citation>
    <scope>NUCLEOTIDE SEQUENCE [LARGE SCALE GENOMIC DNA]</scope>
    <source>
        <strain evidence="1">Msz</strain>
    </source>
</reference>
<evidence type="ECO:0000313" key="2">
    <source>
        <dbReference type="Proteomes" id="UP001162030"/>
    </source>
</evidence>
<proteinExistence type="predicted"/>
<keyword evidence="2" id="KW-1185">Reference proteome</keyword>
<protein>
    <submittedName>
        <fullName evidence="1">Uncharacterized protein</fullName>
    </submittedName>
</protein>
<gene>
    <name evidence="1" type="ORF">MSZNOR_4929</name>
</gene>
<dbReference type="EMBL" id="OX458333">
    <property type="protein sequence ID" value="CAI8972900.1"/>
    <property type="molecule type" value="Genomic_DNA"/>
</dbReference>
<evidence type="ECO:0000313" key="1">
    <source>
        <dbReference type="EMBL" id="CAI8972900.1"/>
    </source>
</evidence>